<dbReference type="PANTHER" id="PTHR31066:SF85">
    <property type="entry name" value="OS02G0809100 PROTEIN"/>
    <property type="match status" value="1"/>
</dbReference>
<dbReference type="SUPFAM" id="SSF54277">
    <property type="entry name" value="CAD &amp; PB1 domains"/>
    <property type="match status" value="1"/>
</dbReference>
<comment type="caution">
    <text evidence="3">The sequence shown here is derived from an EMBL/GenBank/DDBJ whole genome shotgun (WGS) entry which is preliminary data.</text>
</comment>
<evidence type="ECO:0000259" key="2">
    <source>
        <dbReference type="SMART" id="SM00666"/>
    </source>
</evidence>
<evidence type="ECO:0000313" key="3">
    <source>
        <dbReference type="EMBL" id="CAL0307790.1"/>
    </source>
</evidence>
<protein>
    <recommendedName>
        <fullName evidence="2">PB1 domain-containing protein</fullName>
    </recommendedName>
</protein>
<dbReference type="Pfam" id="PF00564">
    <property type="entry name" value="PB1"/>
    <property type="match status" value="1"/>
</dbReference>
<name>A0AAV1WEQ3_LUPLU</name>
<feature type="region of interest" description="Disordered" evidence="1">
    <location>
        <begin position="1"/>
        <end position="41"/>
    </location>
</feature>
<dbReference type="EMBL" id="CAXHTB010000006">
    <property type="protein sequence ID" value="CAL0307790.1"/>
    <property type="molecule type" value="Genomic_DNA"/>
</dbReference>
<evidence type="ECO:0000313" key="4">
    <source>
        <dbReference type="Proteomes" id="UP001497480"/>
    </source>
</evidence>
<dbReference type="Proteomes" id="UP001497480">
    <property type="component" value="Unassembled WGS sequence"/>
</dbReference>
<organism evidence="3 4">
    <name type="scientific">Lupinus luteus</name>
    <name type="common">European yellow lupine</name>
    <dbReference type="NCBI Taxonomy" id="3873"/>
    <lineage>
        <taxon>Eukaryota</taxon>
        <taxon>Viridiplantae</taxon>
        <taxon>Streptophyta</taxon>
        <taxon>Embryophyta</taxon>
        <taxon>Tracheophyta</taxon>
        <taxon>Spermatophyta</taxon>
        <taxon>Magnoliopsida</taxon>
        <taxon>eudicotyledons</taxon>
        <taxon>Gunneridae</taxon>
        <taxon>Pentapetalae</taxon>
        <taxon>rosids</taxon>
        <taxon>fabids</taxon>
        <taxon>Fabales</taxon>
        <taxon>Fabaceae</taxon>
        <taxon>Papilionoideae</taxon>
        <taxon>50 kb inversion clade</taxon>
        <taxon>genistoids sensu lato</taxon>
        <taxon>core genistoids</taxon>
        <taxon>Genisteae</taxon>
        <taxon>Lupinus</taxon>
    </lineage>
</organism>
<accession>A0AAV1WEQ3</accession>
<dbReference type="CDD" id="cd06410">
    <property type="entry name" value="PB1_UP2"/>
    <property type="match status" value="1"/>
</dbReference>
<reference evidence="3 4" key="1">
    <citation type="submission" date="2024-03" db="EMBL/GenBank/DDBJ databases">
        <authorList>
            <person name="Martinez-Hernandez J."/>
        </authorList>
    </citation>
    <scope>NUCLEOTIDE SEQUENCE [LARGE SCALE GENOMIC DNA]</scope>
</reference>
<feature type="compositionally biased region" description="Polar residues" evidence="1">
    <location>
        <begin position="1"/>
        <end position="21"/>
    </location>
</feature>
<feature type="compositionally biased region" description="Basic and acidic residues" evidence="1">
    <location>
        <begin position="230"/>
        <end position="245"/>
    </location>
</feature>
<dbReference type="Gene3D" id="3.10.20.90">
    <property type="entry name" value="Phosphatidylinositol 3-kinase Catalytic Subunit, Chain A, domain 1"/>
    <property type="match status" value="1"/>
</dbReference>
<proteinExistence type="predicted"/>
<dbReference type="SMART" id="SM00666">
    <property type="entry name" value="PB1"/>
    <property type="match status" value="1"/>
</dbReference>
<dbReference type="InterPro" id="IPR000270">
    <property type="entry name" value="PB1_dom"/>
</dbReference>
<feature type="domain" description="PB1" evidence="2">
    <location>
        <begin position="65"/>
        <end position="155"/>
    </location>
</feature>
<keyword evidence="4" id="KW-1185">Reference proteome</keyword>
<dbReference type="AlphaFoldDB" id="A0AAV1WEQ3"/>
<gene>
    <name evidence="3" type="ORF">LLUT_LOCUS8850</name>
</gene>
<dbReference type="PANTHER" id="PTHR31066">
    <property type="entry name" value="OS05G0427100 PROTEIN-RELATED"/>
    <property type="match status" value="1"/>
</dbReference>
<dbReference type="InterPro" id="IPR053198">
    <property type="entry name" value="Gynoecium_Dev_Regulator"/>
</dbReference>
<evidence type="ECO:0000256" key="1">
    <source>
        <dbReference type="SAM" id="MobiDB-lite"/>
    </source>
</evidence>
<feature type="region of interest" description="Disordered" evidence="1">
    <location>
        <begin position="194"/>
        <end position="258"/>
    </location>
</feature>
<sequence length="419" mass="45770">MEKIQQPFSSDPNSRDTSPTSRDVVVDNNNNNNNSSFDEPHSATATATCKVKFICSYGGKIQPRPHDNHLSYIGGDTKILAVDRNIKYSAFVTKVSSLANNANICFKYQLPGEDLDALISVTNDEDLDNMMIEYDRVSRASPTKPARMRLILFPLVNNAVSVSVSSPVQNFAPTEPKPERQWFVDALNSVQIPNLERSSPPQNPDFLFGFDKVYPKPPDPAPSPKVSDFAAKDSECGPEEKKTVEENDAAVVSSNQKQIQEDLQKMQIANNNNEQQQQQQQQQQVFIHQSKINEENGVDSYTPKNPEKVTPLPANSHLHVHPGPVHASFLPSGGYPEQVYLIQTASGLYQAVRPVTVTAAPMGPTYYAMPRMVPASNIAGAGAGAGAAYHGGSQVGVVNENGYSQVGVPHLPDRSVGWN</sequence>